<accession>A0A450T2D4</accession>
<name>A0A450T2D4_9GAMM</name>
<reference evidence="1" key="1">
    <citation type="submission" date="2019-02" db="EMBL/GenBank/DDBJ databases">
        <authorList>
            <person name="Gruber-Vodicka R. H."/>
            <person name="Seah K. B. B."/>
        </authorList>
    </citation>
    <scope>NUCLEOTIDE SEQUENCE</scope>
    <source>
        <strain evidence="1">BECK_DK47</strain>
    </source>
</reference>
<proteinExistence type="predicted"/>
<dbReference type="AlphaFoldDB" id="A0A450T2D4"/>
<evidence type="ECO:0000313" key="1">
    <source>
        <dbReference type="EMBL" id="VFJ60686.1"/>
    </source>
</evidence>
<organism evidence="1">
    <name type="scientific">Candidatus Kentrum sp. DK</name>
    <dbReference type="NCBI Taxonomy" id="2126562"/>
    <lineage>
        <taxon>Bacteria</taxon>
        <taxon>Pseudomonadati</taxon>
        <taxon>Pseudomonadota</taxon>
        <taxon>Gammaproteobacteria</taxon>
        <taxon>Candidatus Kentrum</taxon>
    </lineage>
</organism>
<sequence length="102" mass="11486">MSRTIEPHAKVGSCSITRRKLTRKRSLYGVNEHFEEVFNAVRGCEATFAYSSIEIEIDASDRLHPLAPLPFKFAGRALLTIPDYPTRLQHAAIDLAIDVFVQ</sequence>
<dbReference type="EMBL" id="CAADEX010000094">
    <property type="protein sequence ID" value="VFJ60686.1"/>
    <property type="molecule type" value="Genomic_DNA"/>
</dbReference>
<gene>
    <name evidence="1" type="ORF">BECKDK2373B_GA0170837_109416</name>
</gene>
<protein>
    <submittedName>
        <fullName evidence="1">Uncharacterized protein</fullName>
    </submittedName>
</protein>